<organism evidence="1 2">
    <name type="scientific">Haemonchus contortus</name>
    <name type="common">Barber pole worm</name>
    <dbReference type="NCBI Taxonomy" id="6289"/>
    <lineage>
        <taxon>Eukaryota</taxon>
        <taxon>Metazoa</taxon>
        <taxon>Ecdysozoa</taxon>
        <taxon>Nematoda</taxon>
        <taxon>Chromadorea</taxon>
        <taxon>Rhabditida</taxon>
        <taxon>Rhabditina</taxon>
        <taxon>Rhabditomorpha</taxon>
        <taxon>Strongyloidea</taxon>
        <taxon>Trichostrongylidae</taxon>
        <taxon>Haemonchus</taxon>
    </lineage>
</organism>
<dbReference type="AlphaFoldDB" id="A0A7I5ECB6"/>
<dbReference type="WBParaSite" id="HCON_00141430-00001">
    <property type="protein sequence ID" value="HCON_00141430-00001"/>
    <property type="gene ID" value="HCON_00141430"/>
</dbReference>
<evidence type="ECO:0000313" key="2">
    <source>
        <dbReference type="WBParaSite" id="HCON_00141430-00001"/>
    </source>
</evidence>
<proteinExistence type="predicted"/>
<sequence length="98" mass="11317">MSMQSASFARSLWKGRCSHFSYMQVQKGNRSSELRQHTKIRDAVAHAKKSKIRFAGHVMRYRDDRWPGRLLAGRQTDTSAMVFFTKASNERIDSPLPD</sequence>
<protein>
    <submittedName>
        <fullName evidence="2">50S ribosomal protein L18</fullName>
    </submittedName>
</protein>
<evidence type="ECO:0000313" key="1">
    <source>
        <dbReference type="Proteomes" id="UP000025227"/>
    </source>
</evidence>
<dbReference type="OrthoDB" id="5814184at2759"/>
<reference evidence="2" key="1">
    <citation type="submission" date="2020-12" db="UniProtKB">
        <authorList>
            <consortium name="WormBaseParasite"/>
        </authorList>
    </citation>
    <scope>IDENTIFICATION</scope>
    <source>
        <strain evidence="2">MHco3</strain>
    </source>
</reference>
<dbReference type="Proteomes" id="UP000025227">
    <property type="component" value="Unplaced"/>
</dbReference>
<accession>A0A7I5ECB6</accession>
<keyword evidence="1" id="KW-1185">Reference proteome</keyword>
<name>A0A7I5ECB6_HAECO</name>